<proteinExistence type="predicted"/>
<dbReference type="SUPFAM" id="SSF57603">
    <property type="entry name" value="FnI-like domain"/>
    <property type="match status" value="1"/>
</dbReference>
<sequence>CRYLGRSYPEGTVWKAPHDPCSRFICHEGIVTWYRVGCPCHRRGPKCNWNNTEVDACSRDACPVLNCLPEYQLKREEKCCPRCDPEMPRESSSPLSFCRFRGIDRKVGLEFRVDPCTQCVCMKGGLVCRRHVCSFLPSPRSSQCCESNCIVDHHGKTLIRRNGTRWRSSSAVCSCLNGRITCESPWKEGRVSCYSQRGSLKGVGDSLLIAPSCHYYLLVRTGLTVTLRVSADNIPSLYVILRQNDTRVIVVFSSLRGESTATVYEPDKKTEVEAGFPRIDPPMFSIHYNNQFILIANNDLYLRWNGSDFNITSSSLNGTGICLSSPSNRFARGKICSKNQYFFTPVISSIKNSVIYS</sequence>
<organism evidence="1 2">
    <name type="scientific">Pristionchus mayeri</name>
    <dbReference type="NCBI Taxonomy" id="1317129"/>
    <lineage>
        <taxon>Eukaryota</taxon>
        <taxon>Metazoa</taxon>
        <taxon>Ecdysozoa</taxon>
        <taxon>Nematoda</taxon>
        <taxon>Chromadorea</taxon>
        <taxon>Rhabditida</taxon>
        <taxon>Rhabditina</taxon>
        <taxon>Diplogasteromorpha</taxon>
        <taxon>Diplogasteroidea</taxon>
        <taxon>Neodiplogasteridae</taxon>
        <taxon>Pristionchus</taxon>
    </lineage>
</organism>
<comment type="caution">
    <text evidence="1">The sequence shown here is derived from an EMBL/GenBank/DDBJ whole genome shotgun (WGS) entry which is preliminary data.</text>
</comment>
<dbReference type="Proteomes" id="UP001328107">
    <property type="component" value="Unassembled WGS sequence"/>
</dbReference>
<evidence type="ECO:0000313" key="1">
    <source>
        <dbReference type="EMBL" id="GMR53134.1"/>
    </source>
</evidence>
<feature type="non-terminal residue" evidence="1">
    <location>
        <position position="1"/>
    </location>
</feature>
<keyword evidence="2" id="KW-1185">Reference proteome</keyword>
<evidence type="ECO:0008006" key="3">
    <source>
        <dbReference type="Google" id="ProtNLM"/>
    </source>
</evidence>
<dbReference type="AlphaFoldDB" id="A0AAN5CYR0"/>
<protein>
    <recommendedName>
        <fullName evidence="3">VWFC domain-containing protein</fullName>
    </recommendedName>
</protein>
<gene>
    <name evidence="1" type="ORF">PMAYCL1PPCAC_23329</name>
</gene>
<dbReference type="EMBL" id="BTRK01000005">
    <property type="protein sequence ID" value="GMR53134.1"/>
    <property type="molecule type" value="Genomic_DNA"/>
</dbReference>
<accession>A0AAN5CYR0</accession>
<dbReference type="Gene3D" id="2.10.70.10">
    <property type="entry name" value="Complement Module, domain 1"/>
    <property type="match status" value="1"/>
</dbReference>
<name>A0AAN5CYR0_9BILA</name>
<reference evidence="2" key="1">
    <citation type="submission" date="2022-10" db="EMBL/GenBank/DDBJ databases">
        <title>Genome assembly of Pristionchus species.</title>
        <authorList>
            <person name="Yoshida K."/>
            <person name="Sommer R.J."/>
        </authorList>
    </citation>
    <scope>NUCLEOTIDE SEQUENCE [LARGE SCALE GENOMIC DNA]</scope>
    <source>
        <strain evidence="2">RS5460</strain>
    </source>
</reference>
<evidence type="ECO:0000313" key="2">
    <source>
        <dbReference type="Proteomes" id="UP001328107"/>
    </source>
</evidence>